<comment type="caution">
    <text evidence="3">The sequence shown here is derived from an EMBL/GenBank/DDBJ whole genome shotgun (WGS) entry which is preliminary data.</text>
</comment>
<evidence type="ECO:0000313" key="3">
    <source>
        <dbReference type="EMBL" id="GMT00255.1"/>
    </source>
</evidence>
<dbReference type="AlphaFoldDB" id="A0AAV5U243"/>
<protein>
    <submittedName>
        <fullName evidence="3">Uncharacterized protein</fullName>
    </submittedName>
</protein>
<keyword evidence="4" id="KW-1185">Reference proteome</keyword>
<sequence length="310" mass="35627">MDSARAGTSKDEEDDEVVEEPAKKVFKTLTGSSAILDLKNELLKKKSEYAAAGVKGPSGNKGVLYVKKDEKSRLKTEADERKARISEHEQALRREAAEQIELVNRRLKEKAELYEKLQNSGVALEDDIGEGLIDFNAKKRDADREKEREKERERQRREEEEEEQSQAEAIHHVAGEEPRMYGASHVIFSKNEEKRQKEMSDLVKMTAQTDKNRDKTKTLAEKREESRKAKERALREKLGLPPLPEAEPEEPEVGVDPTISSIPLPEPPKEEKPRPTPKEREWDRGKGSVNNWVRSRREERDEDFAPPSFY</sequence>
<organism evidence="3 4">
    <name type="scientific">Pristionchus entomophagus</name>
    <dbReference type="NCBI Taxonomy" id="358040"/>
    <lineage>
        <taxon>Eukaryota</taxon>
        <taxon>Metazoa</taxon>
        <taxon>Ecdysozoa</taxon>
        <taxon>Nematoda</taxon>
        <taxon>Chromadorea</taxon>
        <taxon>Rhabditida</taxon>
        <taxon>Rhabditina</taxon>
        <taxon>Diplogasteromorpha</taxon>
        <taxon>Diplogasteroidea</taxon>
        <taxon>Neodiplogasteridae</taxon>
        <taxon>Pristionchus</taxon>
    </lineage>
</organism>
<feature type="compositionally biased region" description="Basic and acidic residues" evidence="2">
    <location>
        <begin position="210"/>
        <end position="238"/>
    </location>
</feature>
<dbReference type="PANTHER" id="PTHR15885">
    <property type="entry name" value="COILED-COIL DOMAIN-CONTAINING PROTEIN 174"/>
    <property type="match status" value="1"/>
</dbReference>
<keyword evidence="1" id="KW-0175">Coiled coil</keyword>
<dbReference type="PANTHER" id="PTHR15885:SF1">
    <property type="entry name" value="COILED-COIL DOMAIN-CONTAINING PROTEIN 174"/>
    <property type="match status" value="1"/>
</dbReference>
<dbReference type="EMBL" id="BTSX01000005">
    <property type="protein sequence ID" value="GMT00255.1"/>
    <property type="molecule type" value="Genomic_DNA"/>
</dbReference>
<feature type="compositionally biased region" description="Basic and acidic residues" evidence="2">
    <location>
        <begin position="267"/>
        <end position="286"/>
    </location>
</feature>
<feature type="region of interest" description="Disordered" evidence="2">
    <location>
        <begin position="133"/>
        <end position="310"/>
    </location>
</feature>
<evidence type="ECO:0000256" key="2">
    <source>
        <dbReference type="SAM" id="MobiDB-lite"/>
    </source>
</evidence>
<dbReference type="Pfam" id="PF13300">
    <property type="entry name" value="DUF4078"/>
    <property type="match status" value="1"/>
</dbReference>
<dbReference type="Proteomes" id="UP001432027">
    <property type="component" value="Unassembled WGS sequence"/>
</dbReference>
<accession>A0AAV5U243</accession>
<gene>
    <name evidence="3" type="ORF">PENTCL1PPCAC_22429</name>
</gene>
<dbReference type="GO" id="GO:0005634">
    <property type="term" value="C:nucleus"/>
    <property type="evidence" value="ECO:0007669"/>
    <property type="project" value="TreeGrafter"/>
</dbReference>
<feature type="compositionally biased region" description="Basic and acidic residues" evidence="2">
    <location>
        <begin position="190"/>
        <end position="201"/>
    </location>
</feature>
<evidence type="ECO:0000313" key="4">
    <source>
        <dbReference type="Proteomes" id="UP001432027"/>
    </source>
</evidence>
<feature type="region of interest" description="Disordered" evidence="2">
    <location>
        <begin position="1"/>
        <end position="21"/>
    </location>
</feature>
<feature type="compositionally biased region" description="Basic and acidic residues" evidence="2">
    <location>
        <begin position="169"/>
        <end position="179"/>
    </location>
</feature>
<evidence type="ECO:0000256" key="1">
    <source>
        <dbReference type="ARBA" id="ARBA00023054"/>
    </source>
</evidence>
<reference evidence="3" key="1">
    <citation type="submission" date="2023-10" db="EMBL/GenBank/DDBJ databases">
        <title>Genome assembly of Pristionchus species.</title>
        <authorList>
            <person name="Yoshida K."/>
            <person name="Sommer R.J."/>
        </authorList>
    </citation>
    <scope>NUCLEOTIDE SEQUENCE</scope>
    <source>
        <strain evidence="3">RS0144</strain>
    </source>
</reference>
<feature type="region of interest" description="Disordered" evidence="2">
    <location>
        <begin position="71"/>
        <end position="90"/>
    </location>
</feature>
<feature type="compositionally biased region" description="Basic and acidic residues" evidence="2">
    <location>
        <begin position="136"/>
        <end position="158"/>
    </location>
</feature>
<proteinExistence type="predicted"/>
<name>A0AAV5U243_9BILA</name>
<dbReference type="InterPro" id="IPR025066">
    <property type="entry name" value="CCDC174-like"/>
</dbReference>